<evidence type="ECO:0000313" key="2">
    <source>
        <dbReference type="EMBL" id="OSH00594.1"/>
    </source>
</evidence>
<dbReference type="AlphaFoldDB" id="A0A1X3A1T5"/>
<protein>
    <recommendedName>
        <fullName evidence="1">DUF8033 domain-containing protein</fullName>
    </recommendedName>
</protein>
<proteinExistence type="predicted"/>
<name>A0A1X3A1T5_BIFAD</name>
<reference evidence="2 3" key="1">
    <citation type="journal article" date="2016" name="Sci. Rep.">
        <title>Evaluation of genetic diversity among strains of the human gut commensal Bifidobacterium adolescentis.</title>
        <authorList>
            <person name="Duranti S."/>
            <person name="Milani C."/>
            <person name="Lugli G.A."/>
            <person name="Mancabelli L."/>
            <person name="Turroni F."/>
            <person name="Ferrario C."/>
            <person name="Mangifesta M."/>
            <person name="Viappiani A."/>
            <person name="Sanchez B."/>
            <person name="Margolles A."/>
            <person name="van Sinderen D."/>
            <person name="Ventura M."/>
        </authorList>
    </citation>
    <scope>NUCLEOTIDE SEQUENCE [LARGE SCALE GENOMIC DNA]</scope>
    <source>
        <strain evidence="2 3">AL46-7</strain>
    </source>
</reference>
<dbReference type="EMBL" id="LNKI01000002">
    <property type="protein sequence ID" value="OSH00594.1"/>
    <property type="molecule type" value="Genomic_DNA"/>
</dbReference>
<gene>
    <name evidence="2" type="ORF">AL0467_0994</name>
</gene>
<dbReference type="InterPro" id="IPR058346">
    <property type="entry name" value="DUF8033"/>
</dbReference>
<sequence>MSFSLFDNGEFELESRFSPQQSFYNKASVIVSTDGRGGVTATLRSYLTSIVTVHSTADGDVDSIRWLNGDPADWSNTTWRHIREFFKQAGLKATSKAQCLRDYAREVD</sequence>
<evidence type="ECO:0000259" key="1">
    <source>
        <dbReference type="Pfam" id="PF26096"/>
    </source>
</evidence>
<evidence type="ECO:0000313" key="3">
    <source>
        <dbReference type="Proteomes" id="UP000193208"/>
    </source>
</evidence>
<dbReference type="Pfam" id="PF26096">
    <property type="entry name" value="DUF8033"/>
    <property type="match status" value="1"/>
</dbReference>
<feature type="domain" description="DUF8033" evidence="1">
    <location>
        <begin position="12"/>
        <end position="98"/>
    </location>
</feature>
<dbReference type="Proteomes" id="UP000193208">
    <property type="component" value="Unassembled WGS sequence"/>
</dbReference>
<dbReference type="RefSeq" id="WP_085381847.1">
    <property type="nucleotide sequence ID" value="NZ_LNKI01000002.1"/>
</dbReference>
<comment type="caution">
    <text evidence="2">The sequence shown here is derived from an EMBL/GenBank/DDBJ whole genome shotgun (WGS) entry which is preliminary data.</text>
</comment>
<accession>A0A1X3A1T5</accession>
<organism evidence="2 3">
    <name type="scientific">Bifidobacterium adolescentis</name>
    <dbReference type="NCBI Taxonomy" id="1680"/>
    <lineage>
        <taxon>Bacteria</taxon>
        <taxon>Bacillati</taxon>
        <taxon>Actinomycetota</taxon>
        <taxon>Actinomycetes</taxon>
        <taxon>Bifidobacteriales</taxon>
        <taxon>Bifidobacteriaceae</taxon>
        <taxon>Bifidobacterium</taxon>
    </lineage>
</organism>